<dbReference type="Pfam" id="PF00497">
    <property type="entry name" value="SBP_bac_3"/>
    <property type="match status" value="1"/>
</dbReference>
<comment type="subcellular location">
    <subcellularLocation>
        <location evidence="1">Periplasm</location>
    </subcellularLocation>
</comment>
<proteinExistence type="predicted"/>
<reference evidence="5" key="1">
    <citation type="submission" date="2019-06" db="EMBL/GenBank/DDBJ databases">
        <authorList>
            <person name="Le Quere A."/>
            <person name="Colella S."/>
        </authorList>
    </citation>
    <scope>NUCLEOTIDE SEQUENCE</scope>
    <source>
        <strain evidence="5">EmedicaeMD41</strain>
    </source>
</reference>
<evidence type="ECO:0000259" key="4">
    <source>
        <dbReference type="SMART" id="SM00062"/>
    </source>
</evidence>
<dbReference type="SMART" id="SM00062">
    <property type="entry name" value="PBPb"/>
    <property type="match status" value="1"/>
</dbReference>
<dbReference type="AlphaFoldDB" id="A0A508WTR8"/>
<keyword evidence="2 3" id="KW-0732">Signal</keyword>
<name>A0A508WTR8_9HYPH</name>
<evidence type="ECO:0000256" key="1">
    <source>
        <dbReference type="ARBA" id="ARBA00004418"/>
    </source>
</evidence>
<evidence type="ECO:0000256" key="3">
    <source>
        <dbReference type="SAM" id="SignalP"/>
    </source>
</evidence>
<gene>
    <name evidence="5" type="primary">hisJ</name>
    <name evidence="5" type="ORF">EMEDMD4_20028</name>
</gene>
<feature type="domain" description="Solute-binding protein family 3/N-terminal" evidence="4">
    <location>
        <begin position="35"/>
        <end position="265"/>
    </location>
</feature>
<dbReference type="SUPFAM" id="SSF53850">
    <property type="entry name" value="Periplasmic binding protein-like II"/>
    <property type="match status" value="1"/>
</dbReference>
<feature type="chain" id="PRO_5021447150" evidence="3">
    <location>
        <begin position="32"/>
        <end position="269"/>
    </location>
</feature>
<dbReference type="GO" id="GO:0042597">
    <property type="term" value="C:periplasmic space"/>
    <property type="evidence" value="ECO:0007669"/>
    <property type="project" value="UniProtKB-SubCell"/>
</dbReference>
<dbReference type="Gene3D" id="3.40.190.10">
    <property type="entry name" value="Periplasmic binding protein-like II"/>
    <property type="match status" value="2"/>
</dbReference>
<dbReference type="InterPro" id="IPR001638">
    <property type="entry name" value="Solute-binding_3/MltF_N"/>
</dbReference>
<dbReference type="Proteomes" id="UP000507954">
    <property type="component" value="Unassembled WGS sequence"/>
</dbReference>
<accession>A0A508WTR8</accession>
<evidence type="ECO:0000313" key="5">
    <source>
        <dbReference type="EMBL" id="VTZ60786.1"/>
    </source>
</evidence>
<sequence length="269" mass="28676">MLNKQKGNGMKKTLKLLALATALAITGAATAAAEQVKVGIAAEPYPPFTSPDASGNWQGWEIEFMKAMCAEAKLDCVVTPVAWDGIIPALTSKKIDMIIGSLSITAERQKTIDFSDKYYNTPTGIIGAKGDDITPTPEGLAGKTIGVQVSTVHQAYAMKHFAPAGVEVKEYQTQDEANQDLAAGRVDAVQADAIALDAFLESDQGKQCCDYKGEVAEDVDVIGPGVGVGLRKGETELKEKINAAIKAIRENGTYEAFSKKYFDFDIYGG</sequence>
<evidence type="ECO:0000256" key="2">
    <source>
        <dbReference type="ARBA" id="ARBA00022729"/>
    </source>
</evidence>
<dbReference type="PANTHER" id="PTHR35936">
    <property type="entry name" value="MEMBRANE-BOUND LYTIC MUREIN TRANSGLYCOSYLASE F"/>
    <property type="match status" value="1"/>
</dbReference>
<protein>
    <submittedName>
        <fullName evidence="5">Histidine/lysine/arginine/ornithine transporter subunit periplasmic-binding component of ABC superfamily</fullName>
    </submittedName>
</protein>
<feature type="signal peptide" evidence="3">
    <location>
        <begin position="1"/>
        <end position="31"/>
    </location>
</feature>
<organism evidence="5">
    <name type="scientific">Sinorhizobium medicae</name>
    <dbReference type="NCBI Taxonomy" id="110321"/>
    <lineage>
        <taxon>Bacteria</taxon>
        <taxon>Pseudomonadati</taxon>
        <taxon>Pseudomonadota</taxon>
        <taxon>Alphaproteobacteria</taxon>
        <taxon>Hyphomicrobiales</taxon>
        <taxon>Rhizobiaceae</taxon>
        <taxon>Sinorhizobium/Ensifer group</taxon>
        <taxon>Sinorhizobium</taxon>
    </lineage>
</organism>
<dbReference type="EMBL" id="CABFNB010000084">
    <property type="protein sequence ID" value="VTZ60786.1"/>
    <property type="molecule type" value="Genomic_DNA"/>
</dbReference>
<dbReference type="PANTHER" id="PTHR35936:SF17">
    <property type="entry name" value="ARGININE-BINDING EXTRACELLULAR PROTEIN ARTP"/>
    <property type="match status" value="1"/>
</dbReference>